<evidence type="ECO:0000256" key="13">
    <source>
        <dbReference type="ARBA" id="ARBA00049940"/>
    </source>
</evidence>
<name>A0A5S3QJZ6_9BACI</name>
<evidence type="ECO:0000256" key="9">
    <source>
        <dbReference type="ARBA" id="ARBA00023136"/>
    </source>
</evidence>
<keyword evidence="4 14" id="KW-0812">Transmembrane</keyword>
<evidence type="ECO:0000256" key="6">
    <source>
        <dbReference type="ARBA" id="ARBA00022989"/>
    </source>
</evidence>
<protein>
    <recommendedName>
        <fullName evidence="14">Fluoride-specific ion channel FluC</fullName>
    </recommendedName>
</protein>
<dbReference type="HAMAP" id="MF_00454">
    <property type="entry name" value="FluC"/>
    <property type="match status" value="1"/>
</dbReference>
<keyword evidence="5 14" id="KW-0479">Metal-binding</keyword>
<proteinExistence type="inferred from homology"/>
<evidence type="ECO:0000256" key="12">
    <source>
        <dbReference type="ARBA" id="ARBA00035585"/>
    </source>
</evidence>
<feature type="transmembrane region" description="Helical" evidence="14">
    <location>
        <begin position="94"/>
        <end position="116"/>
    </location>
</feature>
<comment type="subcellular location">
    <subcellularLocation>
        <location evidence="1 14">Cell membrane</location>
        <topology evidence="1 14">Multi-pass membrane protein</topology>
    </subcellularLocation>
</comment>
<comment type="activity regulation">
    <text evidence="14">Na(+) is not transported, but it plays an essential structural role and its presence is essential for fluoride channel function.</text>
</comment>
<evidence type="ECO:0000256" key="5">
    <source>
        <dbReference type="ARBA" id="ARBA00022723"/>
    </source>
</evidence>
<comment type="catalytic activity">
    <reaction evidence="12">
        <text>fluoride(in) = fluoride(out)</text>
        <dbReference type="Rhea" id="RHEA:76159"/>
        <dbReference type="ChEBI" id="CHEBI:17051"/>
    </reaction>
    <physiologicalReaction direction="left-to-right" evidence="12">
        <dbReference type="Rhea" id="RHEA:76160"/>
    </physiologicalReaction>
</comment>
<dbReference type="NCBIfam" id="TIGR00494">
    <property type="entry name" value="crcB"/>
    <property type="match status" value="1"/>
</dbReference>
<dbReference type="GO" id="GO:0062054">
    <property type="term" value="F:fluoride channel activity"/>
    <property type="evidence" value="ECO:0007669"/>
    <property type="project" value="UniProtKB-UniRule"/>
</dbReference>
<keyword evidence="8 14" id="KW-0406">Ion transport</keyword>
<dbReference type="RefSeq" id="WP_138603093.1">
    <property type="nucleotide sequence ID" value="NZ_VCIA01000001.1"/>
</dbReference>
<keyword evidence="7 14" id="KW-0915">Sodium</keyword>
<dbReference type="PANTHER" id="PTHR28259">
    <property type="entry name" value="FLUORIDE EXPORT PROTEIN 1-RELATED"/>
    <property type="match status" value="1"/>
</dbReference>
<organism evidence="15 16">
    <name type="scientific">Lentibacillus cibarius</name>
    <dbReference type="NCBI Taxonomy" id="2583219"/>
    <lineage>
        <taxon>Bacteria</taxon>
        <taxon>Bacillati</taxon>
        <taxon>Bacillota</taxon>
        <taxon>Bacilli</taxon>
        <taxon>Bacillales</taxon>
        <taxon>Bacillaceae</taxon>
        <taxon>Lentibacillus</taxon>
    </lineage>
</organism>
<reference evidence="15 16" key="1">
    <citation type="submission" date="2019-05" db="EMBL/GenBank/DDBJ databases">
        <title>Genomic analysis of Lentibacillus sp. NKC220-2.</title>
        <authorList>
            <person name="Oh Y.J."/>
        </authorList>
    </citation>
    <scope>NUCLEOTIDE SEQUENCE [LARGE SCALE GENOMIC DNA]</scope>
    <source>
        <strain evidence="15 16">NKC220-2</strain>
    </source>
</reference>
<dbReference type="EMBL" id="VCIA01000001">
    <property type="protein sequence ID" value="TMN22185.1"/>
    <property type="molecule type" value="Genomic_DNA"/>
</dbReference>
<feature type="binding site" evidence="14">
    <location>
        <position position="75"/>
    </location>
    <ligand>
        <name>Na(+)</name>
        <dbReference type="ChEBI" id="CHEBI:29101"/>
        <note>structural</note>
    </ligand>
</feature>
<evidence type="ECO:0000256" key="1">
    <source>
        <dbReference type="ARBA" id="ARBA00004651"/>
    </source>
</evidence>
<keyword evidence="10 14" id="KW-0407">Ion channel</keyword>
<dbReference type="Pfam" id="PF02537">
    <property type="entry name" value="CRCB"/>
    <property type="match status" value="1"/>
</dbReference>
<dbReference type="AlphaFoldDB" id="A0A5S3QJZ6"/>
<accession>A0A5S3QJZ6</accession>
<evidence type="ECO:0000313" key="15">
    <source>
        <dbReference type="EMBL" id="TMN22185.1"/>
    </source>
</evidence>
<feature type="binding site" evidence="14">
    <location>
        <position position="72"/>
    </location>
    <ligand>
        <name>Na(+)</name>
        <dbReference type="ChEBI" id="CHEBI:29101"/>
        <note>structural</note>
    </ligand>
</feature>
<gene>
    <name evidence="14 15" type="primary">crcB</name>
    <name evidence="14" type="synonym">fluC</name>
    <name evidence="15" type="ORF">FFL34_08635</name>
</gene>
<comment type="caution">
    <text evidence="15">The sequence shown here is derived from an EMBL/GenBank/DDBJ whole genome shotgun (WGS) entry which is preliminary data.</text>
</comment>
<evidence type="ECO:0000256" key="7">
    <source>
        <dbReference type="ARBA" id="ARBA00023053"/>
    </source>
</evidence>
<feature type="transmembrane region" description="Helical" evidence="14">
    <location>
        <begin position="36"/>
        <end position="55"/>
    </location>
</feature>
<keyword evidence="3 14" id="KW-1003">Cell membrane</keyword>
<dbReference type="GO" id="GO:0046872">
    <property type="term" value="F:metal ion binding"/>
    <property type="evidence" value="ECO:0007669"/>
    <property type="project" value="UniProtKB-KW"/>
</dbReference>
<dbReference type="GO" id="GO:0005886">
    <property type="term" value="C:plasma membrane"/>
    <property type="evidence" value="ECO:0007669"/>
    <property type="project" value="UniProtKB-SubCell"/>
</dbReference>
<evidence type="ECO:0000256" key="10">
    <source>
        <dbReference type="ARBA" id="ARBA00023303"/>
    </source>
</evidence>
<dbReference type="PANTHER" id="PTHR28259:SF16">
    <property type="entry name" value="FLUORIDE-SPECIFIC ION CHANNEL FLUC 2"/>
    <property type="match status" value="1"/>
</dbReference>
<feature type="transmembrane region" description="Helical" evidence="14">
    <location>
        <begin position="62"/>
        <end position="82"/>
    </location>
</feature>
<dbReference type="OrthoDB" id="9815830at2"/>
<keyword evidence="2 14" id="KW-0813">Transport</keyword>
<evidence type="ECO:0000313" key="16">
    <source>
        <dbReference type="Proteomes" id="UP000306980"/>
    </source>
</evidence>
<keyword evidence="6 14" id="KW-1133">Transmembrane helix</keyword>
<evidence type="ECO:0000256" key="14">
    <source>
        <dbReference type="HAMAP-Rule" id="MF_00454"/>
    </source>
</evidence>
<dbReference type="GO" id="GO:0140114">
    <property type="term" value="P:cellular detoxification of fluoride"/>
    <property type="evidence" value="ECO:0007669"/>
    <property type="project" value="UniProtKB-UniRule"/>
</dbReference>
<dbReference type="Proteomes" id="UP000306980">
    <property type="component" value="Unassembled WGS sequence"/>
</dbReference>
<keyword evidence="9 14" id="KW-0472">Membrane</keyword>
<evidence type="ECO:0000256" key="3">
    <source>
        <dbReference type="ARBA" id="ARBA00022475"/>
    </source>
</evidence>
<evidence type="ECO:0000256" key="8">
    <source>
        <dbReference type="ARBA" id="ARBA00023065"/>
    </source>
</evidence>
<comment type="similarity">
    <text evidence="11 14">Belongs to the fluoride channel Fluc/FEX (TC 1.A.43) family.</text>
</comment>
<evidence type="ECO:0000256" key="4">
    <source>
        <dbReference type="ARBA" id="ARBA00022692"/>
    </source>
</evidence>
<evidence type="ECO:0000256" key="2">
    <source>
        <dbReference type="ARBA" id="ARBA00022448"/>
    </source>
</evidence>
<sequence length="117" mass="12343">MLWLIGLGGSLGAGTRYWLGKVLADGASRDFPISTWLMNTAGSFLLGLLLDGYLTAQIGESLWLFAGAGFCGAFTTFSTFGYETVKLLVANKVNIAILYVLTSVLTGASAALLGLWL</sequence>
<comment type="function">
    <text evidence="13 14">Fluoride-specific ion channel. Important for reducing fluoride concentration in the cell, thus reducing its toxicity.</text>
</comment>
<evidence type="ECO:0000256" key="11">
    <source>
        <dbReference type="ARBA" id="ARBA00035120"/>
    </source>
</evidence>
<dbReference type="InterPro" id="IPR003691">
    <property type="entry name" value="FluC"/>
</dbReference>